<feature type="compositionally biased region" description="Acidic residues" evidence="4">
    <location>
        <begin position="111"/>
        <end position="121"/>
    </location>
</feature>
<sequence>MAKMRSLLFCHEIKAKYIKKIKSRTFHFLLKKDRLKAEASWIQMDPEATKEYAMKQKRQRTENRWAKRILQCGLNSQDEGTRTTIAEQLQRHTELTRKMHSMNDSSSSSDDISDEDDGENC</sequence>
<dbReference type="PANTHER" id="PTHR14150:SF12">
    <property type="entry name" value="U3 SMALL NUCLEOLAR RNA-ASSOCIATED PROTEIN 14 HOMOLOG A"/>
    <property type="match status" value="1"/>
</dbReference>
<dbReference type="Proteomes" id="UP001359559">
    <property type="component" value="Unassembled WGS sequence"/>
</dbReference>
<dbReference type="PANTHER" id="PTHR14150">
    <property type="entry name" value="U3 SMALL NUCLEOLAR RNA-ASSOCIATED PROTEIN 14"/>
    <property type="match status" value="1"/>
</dbReference>
<dbReference type="GO" id="GO:0032040">
    <property type="term" value="C:small-subunit processome"/>
    <property type="evidence" value="ECO:0007669"/>
    <property type="project" value="InterPro"/>
</dbReference>
<keyword evidence="3" id="KW-0539">Nucleus</keyword>
<dbReference type="EMBL" id="JAYKXN010000001">
    <property type="protein sequence ID" value="KAK7317509.1"/>
    <property type="molecule type" value="Genomic_DNA"/>
</dbReference>
<dbReference type="GO" id="GO:0006364">
    <property type="term" value="P:rRNA processing"/>
    <property type="evidence" value="ECO:0007669"/>
    <property type="project" value="InterPro"/>
</dbReference>
<proteinExistence type="predicted"/>
<keyword evidence="2" id="KW-0597">Phosphoprotein</keyword>
<keyword evidence="6" id="KW-1185">Reference proteome</keyword>
<comment type="subcellular location">
    <subcellularLocation>
        <location evidence="1">Nucleus</location>
        <location evidence="1">Nucleolus</location>
    </subcellularLocation>
</comment>
<comment type="caution">
    <text evidence="5">The sequence shown here is derived from an EMBL/GenBank/DDBJ whole genome shotgun (WGS) entry which is preliminary data.</text>
</comment>
<gene>
    <name evidence="5" type="ORF">RJT34_01807</name>
</gene>
<protein>
    <submittedName>
        <fullName evidence="5">Uncharacterized protein</fullName>
    </submittedName>
</protein>
<evidence type="ECO:0000256" key="4">
    <source>
        <dbReference type="SAM" id="MobiDB-lite"/>
    </source>
</evidence>
<dbReference type="AlphaFoldDB" id="A0AAN9Q1E2"/>
<evidence type="ECO:0000313" key="6">
    <source>
        <dbReference type="Proteomes" id="UP001359559"/>
    </source>
</evidence>
<evidence type="ECO:0000256" key="2">
    <source>
        <dbReference type="ARBA" id="ARBA00022553"/>
    </source>
</evidence>
<evidence type="ECO:0000313" key="5">
    <source>
        <dbReference type="EMBL" id="KAK7317509.1"/>
    </source>
</evidence>
<organism evidence="5 6">
    <name type="scientific">Clitoria ternatea</name>
    <name type="common">Butterfly pea</name>
    <dbReference type="NCBI Taxonomy" id="43366"/>
    <lineage>
        <taxon>Eukaryota</taxon>
        <taxon>Viridiplantae</taxon>
        <taxon>Streptophyta</taxon>
        <taxon>Embryophyta</taxon>
        <taxon>Tracheophyta</taxon>
        <taxon>Spermatophyta</taxon>
        <taxon>Magnoliopsida</taxon>
        <taxon>eudicotyledons</taxon>
        <taxon>Gunneridae</taxon>
        <taxon>Pentapetalae</taxon>
        <taxon>rosids</taxon>
        <taxon>fabids</taxon>
        <taxon>Fabales</taxon>
        <taxon>Fabaceae</taxon>
        <taxon>Papilionoideae</taxon>
        <taxon>50 kb inversion clade</taxon>
        <taxon>NPAAA clade</taxon>
        <taxon>indigoferoid/millettioid clade</taxon>
        <taxon>Phaseoleae</taxon>
        <taxon>Clitoria</taxon>
    </lineage>
</organism>
<feature type="region of interest" description="Disordered" evidence="4">
    <location>
        <begin position="93"/>
        <end position="121"/>
    </location>
</feature>
<dbReference type="InterPro" id="IPR006709">
    <property type="entry name" value="SSU_processome_Utp14"/>
</dbReference>
<name>A0AAN9Q1E2_CLITE</name>
<accession>A0AAN9Q1E2</accession>
<evidence type="ECO:0000256" key="1">
    <source>
        <dbReference type="ARBA" id="ARBA00004604"/>
    </source>
</evidence>
<reference evidence="5 6" key="1">
    <citation type="submission" date="2024-01" db="EMBL/GenBank/DDBJ databases">
        <title>The genomes of 5 underutilized Papilionoideae crops provide insights into root nodulation and disease resistance.</title>
        <authorList>
            <person name="Yuan L."/>
        </authorList>
    </citation>
    <scope>NUCLEOTIDE SEQUENCE [LARGE SCALE GENOMIC DNA]</scope>
    <source>
        <strain evidence="5">LY-2023</strain>
        <tissue evidence="5">Leaf</tissue>
    </source>
</reference>
<evidence type="ECO:0000256" key="3">
    <source>
        <dbReference type="ARBA" id="ARBA00023242"/>
    </source>
</evidence>
<dbReference type="Pfam" id="PF04615">
    <property type="entry name" value="Utp14"/>
    <property type="match status" value="1"/>
</dbReference>